<evidence type="ECO:0000313" key="8">
    <source>
        <dbReference type="EMBL" id="VEJ08718.1"/>
    </source>
</evidence>
<evidence type="ECO:0000256" key="1">
    <source>
        <dbReference type="ARBA" id="ARBA00004370"/>
    </source>
</evidence>
<keyword evidence="9" id="KW-1185">Reference proteome</keyword>
<comment type="subcellular location">
    <subcellularLocation>
        <location evidence="1">Membrane</location>
    </subcellularLocation>
</comment>
<evidence type="ECO:0000256" key="2">
    <source>
        <dbReference type="ARBA" id="ARBA00022741"/>
    </source>
</evidence>
<gene>
    <name evidence="8" type="ORF">NCTC12871_00123</name>
</gene>
<dbReference type="InterPro" id="IPR027417">
    <property type="entry name" value="P-loop_NTPase"/>
</dbReference>
<dbReference type="AlphaFoldDB" id="A0A448TSG5"/>
<keyword evidence="4" id="KW-0342">GTP-binding</keyword>
<dbReference type="GO" id="GO:0003924">
    <property type="term" value="F:GTPase activity"/>
    <property type="evidence" value="ECO:0007669"/>
    <property type="project" value="InterPro"/>
</dbReference>
<dbReference type="GO" id="GO:0008053">
    <property type="term" value="P:mitochondrial fusion"/>
    <property type="evidence" value="ECO:0007669"/>
    <property type="project" value="TreeGrafter"/>
</dbReference>
<keyword evidence="5" id="KW-0472">Membrane</keyword>
<dbReference type="InterPro" id="IPR045063">
    <property type="entry name" value="Dynamin_N"/>
</dbReference>
<proteinExistence type="predicted"/>
<dbReference type="EMBL" id="LR134510">
    <property type="protein sequence ID" value="VEJ08718.1"/>
    <property type="molecule type" value="Genomic_DNA"/>
</dbReference>
<dbReference type="SUPFAM" id="SSF52540">
    <property type="entry name" value="P-loop containing nucleoside triphosphate hydrolases"/>
    <property type="match status" value="1"/>
</dbReference>
<accession>A0A448TSG5</accession>
<dbReference type="InterPro" id="IPR027094">
    <property type="entry name" value="Mitofusin_fam"/>
</dbReference>
<reference evidence="8 9" key="1">
    <citation type="submission" date="2018-12" db="EMBL/GenBank/DDBJ databases">
        <authorList>
            <consortium name="Pathogen Informatics"/>
        </authorList>
    </citation>
    <scope>NUCLEOTIDE SEQUENCE [LARGE SCALE GENOMIC DNA]</scope>
    <source>
        <strain evidence="8 9">NCTC12871</strain>
    </source>
</reference>
<evidence type="ECO:0000259" key="7">
    <source>
        <dbReference type="Pfam" id="PF00350"/>
    </source>
</evidence>
<dbReference type="OrthoDB" id="9816479at2"/>
<sequence>MQRVIQHDIYIEHNPFTIETKIVVDKGETKLNFADGMYSQRLQLWIDKFFDILLKEVNDNEKQPQADYYLTFKGVPADIKDMEEAVENARNKGLNVYLDVIEMPDGNQRLKDIQSLMQEAEQNPLFDAAFKNQDSGSRIKANFNSTFDKDFHIYIAATMSAGKSTFINALLGEDLLPSANEATTATIAQIEDDRQLPPGEFWGQRINHQDQIVDENQRISLQTLTEWNKKENTKLIRIKGNIGINSRDDVRLIISDTPGPNNSEDPRHRQVTFKYIQDSRNNPLILYILNAQQRGTDDDKATLQEISRLIQKGGKRTKDRFIFILNKADAFDLDKGETVQGQLDKAKKYLEDNEILDPQIFPVSAYVANLLRREQKGKELTRKEARALPGLKEDFLEPELNLIQYMPLSKATRERLDNYNGEPALLHTGIPAIEAMIDEYIEKYNIPDRVYRGYSVLKEAIEVSEAEKKTLEAIGENEKENVKITQEIESIRLNKEASEKSKSVIRKKIDDKTTLYSVDKMNEIVDIEADIRRTIMNFSNDFIGQEFDRRKAEEKLNKLENEIQIKSELVINNLNNIVLDCQDFAQEKLTELFEDYISGLFDNLDIDSIPLPMINGIKDQLNSISTLTGFGLNEDEVTVRDKEVVYQVTVSDSSWWNPFSWGRTRTENRYKTVKEEYVVGQDLWEERGKDIESYFNNLMNTVKQRIHTDIENYGHKFMEFMDVEFTKKLDEIINSLTNKMANKKQLEEEIAQATLNLEKINVFKQRLESVVEL</sequence>
<evidence type="ECO:0000256" key="4">
    <source>
        <dbReference type="ARBA" id="ARBA00023134"/>
    </source>
</evidence>
<evidence type="ECO:0000256" key="6">
    <source>
        <dbReference type="SAM" id="Coils"/>
    </source>
</evidence>
<feature type="coiled-coil region" evidence="6">
    <location>
        <begin position="542"/>
        <end position="569"/>
    </location>
</feature>
<dbReference type="Pfam" id="PF00350">
    <property type="entry name" value="Dynamin_N"/>
    <property type="match status" value="1"/>
</dbReference>
<keyword evidence="2" id="KW-0547">Nucleotide-binding</keyword>
<dbReference type="Gene3D" id="3.40.50.300">
    <property type="entry name" value="P-loop containing nucleotide triphosphate hydrolases"/>
    <property type="match status" value="1"/>
</dbReference>
<feature type="coiled-coil region" evidence="6">
    <location>
        <begin position="729"/>
        <end position="763"/>
    </location>
</feature>
<organism evidence="8 9">
    <name type="scientific">Actinobacillus delphinicola</name>
    <dbReference type="NCBI Taxonomy" id="51161"/>
    <lineage>
        <taxon>Bacteria</taxon>
        <taxon>Pseudomonadati</taxon>
        <taxon>Pseudomonadota</taxon>
        <taxon>Gammaproteobacteria</taxon>
        <taxon>Pasteurellales</taxon>
        <taxon>Pasteurellaceae</taxon>
        <taxon>Actinobacillus</taxon>
    </lineage>
</organism>
<feature type="domain" description="Dynamin N-terminal" evidence="7">
    <location>
        <begin position="158"/>
        <end position="327"/>
    </location>
</feature>
<dbReference type="KEGG" id="adp:NCTC12871_00123"/>
<dbReference type="Proteomes" id="UP000279799">
    <property type="component" value="Chromosome"/>
</dbReference>
<keyword evidence="6" id="KW-0175">Coiled coil</keyword>
<dbReference type="RefSeq" id="WP_126598029.1">
    <property type="nucleotide sequence ID" value="NZ_LR134510.1"/>
</dbReference>
<keyword evidence="3" id="KW-0378">Hydrolase</keyword>
<evidence type="ECO:0000313" key="9">
    <source>
        <dbReference type="Proteomes" id="UP000279799"/>
    </source>
</evidence>
<dbReference type="GO" id="GO:0016020">
    <property type="term" value="C:membrane"/>
    <property type="evidence" value="ECO:0007669"/>
    <property type="project" value="UniProtKB-SubCell"/>
</dbReference>
<protein>
    <submittedName>
        <fullName evidence="8">GTPase Era</fullName>
    </submittedName>
</protein>
<dbReference type="PANTHER" id="PTHR10465:SF0">
    <property type="entry name" value="SARCALUMENIN"/>
    <property type="match status" value="1"/>
</dbReference>
<dbReference type="PANTHER" id="PTHR10465">
    <property type="entry name" value="TRANSMEMBRANE GTPASE FZO1"/>
    <property type="match status" value="1"/>
</dbReference>
<dbReference type="GO" id="GO:0005525">
    <property type="term" value="F:GTP binding"/>
    <property type="evidence" value="ECO:0007669"/>
    <property type="project" value="UniProtKB-KW"/>
</dbReference>
<name>A0A448TSG5_9PAST</name>
<evidence type="ECO:0000256" key="5">
    <source>
        <dbReference type="ARBA" id="ARBA00023136"/>
    </source>
</evidence>
<evidence type="ECO:0000256" key="3">
    <source>
        <dbReference type="ARBA" id="ARBA00022801"/>
    </source>
</evidence>